<keyword evidence="14 17" id="KW-0496">Mitochondrion</keyword>
<name>A0A096XEC4_SCUVE</name>
<evidence type="ECO:0000256" key="6">
    <source>
        <dbReference type="ARBA" id="ARBA00022660"/>
    </source>
</evidence>
<evidence type="ECO:0000256" key="7">
    <source>
        <dbReference type="ARBA" id="ARBA00022692"/>
    </source>
</evidence>
<evidence type="ECO:0000256" key="15">
    <source>
        <dbReference type="ARBA" id="ARBA00023136"/>
    </source>
</evidence>
<evidence type="ECO:0000256" key="14">
    <source>
        <dbReference type="ARBA" id="ARBA00023128"/>
    </source>
</evidence>
<dbReference type="PANTHER" id="PTHR46552">
    <property type="entry name" value="NADH-UBIQUINONE OXIDOREDUCTASE CHAIN 2"/>
    <property type="match status" value="1"/>
</dbReference>
<keyword evidence="13 17" id="KW-0830">Ubiquinone</keyword>
<comment type="catalytic activity">
    <reaction evidence="16 17">
        <text>a ubiquinone + NADH + 5 H(+)(in) = a ubiquinol + NAD(+) + 4 H(+)(out)</text>
        <dbReference type="Rhea" id="RHEA:29091"/>
        <dbReference type="Rhea" id="RHEA-COMP:9565"/>
        <dbReference type="Rhea" id="RHEA-COMP:9566"/>
        <dbReference type="ChEBI" id="CHEBI:15378"/>
        <dbReference type="ChEBI" id="CHEBI:16389"/>
        <dbReference type="ChEBI" id="CHEBI:17976"/>
        <dbReference type="ChEBI" id="CHEBI:57540"/>
        <dbReference type="ChEBI" id="CHEBI:57945"/>
        <dbReference type="EC" id="7.1.1.2"/>
    </reaction>
</comment>
<feature type="transmembrane region" description="Helical" evidence="17">
    <location>
        <begin position="234"/>
        <end position="253"/>
    </location>
</feature>
<dbReference type="Pfam" id="PF00361">
    <property type="entry name" value="Proton_antipo_M"/>
    <property type="match status" value="1"/>
</dbReference>
<feature type="transmembrane region" description="Helical" evidence="17">
    <location>
        <begin position="7"/>
        <end position="32"/>
    </location>
</feature>
<protein>
    <recommendedName>
        <fullName evidence="4 17">NADH-ubiquinone oxidoreductase chain 2</fullName>
        <ecNumber evidence="3 17">7.1.1.2</ecNumber>
    </recommendedName>
</protein>
<evidence type="ECO:0000256" key="17">
    <source>
        <dbReference type="RuleBase" id="RU003403"/>
    </source>
</evidence>
<evidence type="ECO:0000256" key="10">
    <source>
        <dbReference type="ARBA" id="ARBA00022982"/>
    </source>
</evidence>
<feature type="transmembrane region" description="Helical" evidence="17">
    <location>
        <begin position="90"/>
        <end position="109"/>
    </location>
</feature>
<evidence type="ECO:0000259" key="18">
    <source>
        <dbReference type="Pfam" id="PF00361"/>
    </source>
</evidence>
<feature type="transmembrane region" description="Helical" evidence="17">
    <location>
        <begin position="146"/>
        <end position="167"/>
    </location>
</feature>
<gene>
    <name evidence="19" type="primary">nad2</name>
</gene>
<evidence type="ECO:0000256" key="5">
    <source>
        <dbReference type="ARBA" id="ARBA00022448"/>
    </source>
</evidence>
<keyword evidence="12 17" id="KW-0520">NAD</keyword>
<dbReference type="AlphaFoldDB" id="A0A096XEC4"/>
<comment type="subcellular location">
    <subcellularLocation>
        <location evidence="1 17">Mitochondrion inner membrane</location>
        <topology evidence="1 17">Multi-pass membrane protein</topology>
    </subcellularLocation>
</comment>
<keyword evidence="11 17" id="KW-1133">Transmembrane helix</keyword>
<feature type="transmembrane region" description="Helical" evidence="17">
    <location>
        <begin position="265"/>
        <end position="286"/>
    </location>
</feature>
<dbReference type="InterPro" id="IPR050175">
    <property type="entry name" value="Complex_I_Subunit_2"/>
</dbReference>
<organism evidence="19">
    <name type="scientific">Scutopus ventrolineatus</name>
    <dbReference type="NCBI Taxonomy" id="52922"/>
    <lineage>
        <taxon>Eukaryota</taxon>
        <taxon>Metazoa</taxon>
        <taxon>Spiralia</taxon>
        <taxon>Lophotrochozoa</taxon>
        <taxon>Mollusca</taxon>
        <taxon>Aplacophora</taxon>
        <taxon>Caudofoveata</taxon>
        <taxon>Limifossorimorpha</taxon>
        <taxon>Limifossorida</taxon>
        <taxon>Scutopodidae</taxon>
        <taxon>Scutopus</taxon>
    </lineage>
</organism>
<keyword evidence="6 17" id="KW-0679">Respiratory chain</keyword>
<evidence type="ECO:0000256" key="1">
    <source>
        <dbReference type="ARBA" id="ARBA00004448"/>
    </source>
</evidence>
<keyword evidence="5" id="KW-0813">Transport</keyword>
<evidence type="ECO:0000256" key="12">
    <source>
        <dbReference type="ARBA" id="ARBA00023027"/>
    </source>
</evidence>
<feature type="transmembrane region" description="Helical" evidence="17">
    <location>
        <begin position="58"/>
        <end position="78"/>
    </location>
</feature>
<evidence type="ECO:0000256" key="11">
    <source>
        <dbReference type="ARBA" id="ARBA00022989"/>
    </source>
</evidence>
<reference evidence="19" key="1">
    <citation type="journal article" date="2014" name="BMC Evol. Biol.">
        <title>The complete mitoc genome of Scutopus ventrolineatus (Mollusca: Chaetodermomorpha) supports the Aculifera hypothesis.</title>
        <authorList>
            <person name="Osca D."/>
            <person name="Irisarri I."/>
            <person name="Todt C."/>
            <person name="Grande C."/>
            <person name="Zardoya R."/>
        </authorList>
    </citation>
    <scope>NUCLEOTIDE SEQUENCE</scope>
</reference>
<keyword evidence="8 17" id="KW-0999">Mitochondrion inner membrane</keyword>
<dbReference type="GO" id="GO:0008137">
    <property type="term" value="F:NADH dehydrogenase (ubiquinone) activity"/>
    <property type="evidence" value="ECO:0007669"/>
    <property type="project" value="UniProtKB-EC"/>
</dbReference>
<keyword evidence="7 17" id="KW-0812">Transmembrane</keyword>
<keyword evidence="15 17" id="KW-0472">Membrane</keyword>
<accession>A0A096XEC4</accession>
<evidence type="ECO:0000256" key="16">
    <source>
        <dbReference type="ARBA" id="ARBA00049551"/>
    </source>
</evidence>
<evidence type="ECO:0000256" key="8">
    <source>
        <dbReference type="ARBA" id="ARBA00022792"/>
    </source>
</evidence>
<keyword evidence="9 17" id="KW-1278">Translocase</keyword>
<evidence type="ECO:0000256" key="4">
    <source>
        <dbReference type="ARBA" id="ARBA00021008"/>
    </source>
</evidence>
<feature type="transmembrane region" description="Helical" evidence="17">
    <location>
        <begin position="173"/>
        <end position="191"/>
    </location>
</feature>
<feature type="domain" description="NADH:quinone oxidoreductase/Mrp antiporter transmembrane" evidence="18">
    <location>
        <begin position="23"/>
        <end position="281"/>
    </location>
</feature>
<comment type="function">
    <text evidence="17">Core subunit of the mitochondrial membrane respiratory chain NADH dehydrogenase (Complex I) which catalyzes electron transfer from NADH through the respiratory chain, using ubiquinone as an electron acceptor. Essential for the catalytic activity and assembly of complex I.</text>
</comment>
<dbReference type="PRINTS" id="PR01436">
    <property type="entry name" value="NADHDHGNASE2"/>
</dbReference>
<dbReference type="PANTHER" id="PTHR46552:SF1">
    <property type="entry name" value="NADH-UBIQUINONE OXIDOREDUCTASE CHAIN 2"/>
    <property type="match status" value="1"/>
</dbReference>
<dbReference type="EC" id="7.1.1.2" evidence="3 17"/>
<dbReference type="EMBL" id="KC757645">
    <property type="protein sequence ID" value="AHI45705.1"/>
    <property type="molecule type" value="Genomic_DNA"/>
</dbReference>
<comment type="similarity">
    <text evidence="2 17">Belongs to the complex I subunit 2 family.</text>
</comment>
<evidence type="ECO:0000256" key="2">
    <source>
        <dbReference type="ARBA" id="ARBA00007012"/>
    </source>
</evidence>
<proteinExistence type="inferred from homology"/>
<sequence length="322" mass="37426">MWPMQSFFYFLMITGIFIIFSFNNWLGIWIGLELNMFGFLPLLGGLNNEENLEASMKYFLIQAFGSGLFLCGSLLMFNSKTLWNMMSLESTSYLIYLFIFMGISLKLGLAPFYMWLPSIMSSISWFNCIILNTIQKMGPIALFYKLFSLNWMILMMLAFTALIGGIGGLSQSLIRALMAYSSLVHMGWFLCLSMLDMYLMWMYIIIYFLLSSFIFSYCNWNFLKSINLNHKKSILLSLSLLSLGGVPPMTGFYMKWIALTTFMKFDMFFLCLMLLLASFLSLYYYLNLMFSSVGFLNHFTMKYNNWDKLLIFSSSTGLIFMK</sequence>
<feature type="transmembrane region" description="Helical" evidence="17">
    <location>
        <begin position="198"/>
        <end position="222"/>
    </location>
</feature>
<dbReference type="GO" id="GO:0006120">
    <property type="term" value="P:mitochondrial electron transport, NADH to ubiquinone"/>
    <property type="evidence" value="ECO:0007669"/>
    <property type="project" value="InterPro"/>
</dbReference>
<dbReference type="InterPro" id="IPR003917">
    <property type="entry name" value="NADH_UbQ_OxRdtase_chain2"/>
</dbReference>
<keyword evidence="10 17" id="KW-0249">Electron transport</keyword>
<dbReference type="InterPro" id="IPR001750">
    <property type="entry name" value="ND/Mrp_TM"/>
</dbReference>
<evidence type="ECO:0000256" key="9">
    <source>
        <dbReference type="ARBA" id="ARBA00022967"/>
    </source>
</evidence>
<evidence type="ECO:0000256" key="3">
    <source>
        <dbReference type="ARBA" id="ARBA00012944"/>
    </source>
</evidence>
<geneLocation type="mitochondrion" evidence="19"/>
<evidence type="ECO:0000313" key="19">
    <source>
        <dbReference type="EMBL" id="AHI45705.1"/>
    </source>
</evidence>
<evidence type="ECO:0000256" key="13">
    <source>
        <dbReference type="ARBA" id="ARBA00023075"/>
    </source>
</evidence>
<dbReference type="GO" id="GO:0005743">
    <property type="term" value="C:mitochondrial inner membrane"/>
    <property type="evidence" value="ECO:0007669"/>
    <property type="project" value="UniProtKB-SubCell"/>
</dbReference>